<evidence type="ECO:0000256" key="1">
    <source>
        <dbReference type="SAM" id="MobiDB-lite"/>
    </source>
</evidence>
<sequence>MKIETEPPSSQWVPRSICATSIACPDLEQIIRDRRSALQSSAAIGEPACVSDQEEGSDAAGSDDDPLSGSRSEAGTVTPCVVTLQTADNIVWVATLFDTVQPWVA</sequence>
<evidence type="ECO:0000313" key="2">
    <source>
        <dbReference type="EMBL" id="KAJ1104038.1"/>
    </source>
</evidence>
<reference evidence="2" key="1">
    <citation type="journal article" date="2022" name="bioRxiv">
        <title>Sequencing and chromosome-scale assembly of the giantPleurodeles waltlgenome.</title>
        <authorList>
            <person name="Brown T."/>
            <person name="Elewa A."/>
            <person name="Iarovenko S."/>
            <person name="Subramanian E."/>
            <person name="Araus A.J."/>
            <person name="Petzold A."/>
            <person name="Susuki M."/>
            <person name="Suzuki K.-i.T."/>
            <person name="Hayashi T."/>
            <person name="Toyoda A."/>
            <person name="Oliveira C."/>
            <person name="Osipova E."/>
            <person name="Leigh N.D."/>
            <person name="Simon A."/>
            <person name="Yun M.H."/>
        </authorList>
    </citation>
    <scope>NUCLEOTIDE SEQUENCE</scope>
    <source>
        <strain evidence="2">20211129_DDA</strain>
        <tissue evidence="2">Liver</tissue>
    </source>
</reference>
<protein>
    <submittedName>
        <fullName evidence="2">Uncharacterized protein</fullName>
    </submittedName>
</protein>
<dbReference type="EMBL" id="JANPWB010000013">
    <property type="protein sequence ID" value="KAJ1104038.1"/>
    <property type="molecule type" value="Genomic_DNA"/>
</dbReference>
<accession>A0AAV7MST3</accession>
<keyword evidence="3" id="KW-1185">Reference proteome</keyword>
<comment type="caution">
    <text evidence="2">The sequence shown here is derived from an EMBL/GenBank/DDBJ whole genome shotgun (WGS) entry which is preliminary data.</text>
</comment>
<gene>
    <name evidence="2" type="ORF">NDU88_001453</name>
</gene>
<organism evidence="2 3">
    <name type="scientific">Pleurodeles waltl</name>
    <name type="common">Iberian ribbed newt</name>
    <dbReference type="NCBI Taxonomy" id="8319"/>
    <lineage>
        <taxon>Eukaryota</taxon>
        <taxon>Metazoa</taxon>
        <taxon>Chordata</taxon>
        <taxon>Craniata</taxon>
        <taxon>Vertebrata</taxon>
        <taxon>Euteleostomi</taxon>
        <taxon>Amphibia</taxon>
        <taxon>Batrachia</taxon>
        <taxon>Caudata</taxon>
        <taxon>Salamandroidea</taxon>
        <taxon>Salamandridae</taxon>
        <taxon>Pleurodelinae</taxon>
        <taxon>Pleurodeles</taxon>
    </lineage>
</organism>
<dbReference type="AlphaFoldDB" id="A0AAV7MST3"/>
<dbReference type="Proteomes" id="UP001066276">
    <property type="component" value="Chromosome 9"/>
</dbReference>
<name>A0AAV7MST3_PLEWA</name>
<feature type="region of interest" description="Disordered" evidence="1">
    <location>
        <begin position="42"/>
        <end position="74"/>
    </location>
</feature>
<evidence type="ECO:0000313" key="3">
    <source>
        <dbReference type="Proteomes" id="UP001066276"/>
    </source>
</evidence>
<feature type="compositionally biased region" description="Acidic residues" evidence="1">
    <location>
        <begin position="52"/>
        <end position="66"/>
    </location>
</feature>
<proteinExistence type="predicted"/>